<evidence type="ECO:0000256" key="3">
    <source>
        <dbReference type="ARBA" id="ARBA00022448"/>
    </source>
</evidence>
<feature type="transmembrane region" description="Helical" evidence="8">
    <location>
        <begin position="259"/>
        <end position="278"/>
    </location>
</feature>
<organism evidence="9 10">
    <name type="scientific">Candidatus Flavonifractor intestinigallinarum</name>
    <dbReference type="NCBI Taxonomy" id="2838586"/>
    <lineage>
        <taxon>Bacteria</taxon>
        <taxon>Bacillati</taxon>
        <taxon>Bacillota</taxon>
        <taxon>Clostridia</taxon>
        <taxon>Eubacteriales</taxon>
        <taxon>Oscillospiraceae</taxon>
        <taxon>Flavonifractor</taxon>
    </lineage>
</organism>
<feature type="transmembrane region" description="Helical" evidence="8">
    <location>
        <begin position="192"/>
        <end position="216"/>
    </location>
</feature>
<dbReference type="Pfam" id="PF03547">
    <property type="entry name" value="Mem_trans"/>
    <property type="match status" value="1"/>
</dbReference>
<keyword evidence="5 8" id="KW-0812">Transmembrane</keyword>
<evidence type="ECO:0000313" key="10">
    <source>
        <dbReference type="Proteomes" id="UP000823921"/>
    </source>
</evidence>
<dbReference type="Gene3D" id="1.20.1530.20">
    <property type="match status" value="1"/>
</dbReference>
<reference evidence="9" key="1">
    <citation type="journal article" date="2021" name="PeerJ">
        <title>Extensive microbial diversity within the chicken gut microbiome revealed by metagenomics and culture.</title>
        <authorList>
            <person name="Gilroy R."/>
            <person name="Ravi A."/>
            <person name="Getino M."/>
            <person name="Pursley I."/>
            <person name="Horton D.L."/>
            <person name="Alikhan N.F."/>
            <person name="Baker D."/>
            <person name="Gharbi K."/>
            <person name="Hall N."/>
            <person name="Watson M."/>
            <person name="Adriaenssens E.M."/>
            <person name="Foster-Nyarko E."/>
            <person name="Jarju S."/>
            <person name="Secka A."/>
            <person name="Antonio M."/>
            <person name="Oren A."/>
            <person name="Chaudhuri R.R."/>
            <person name="La Ragione R."/>
            <person name="Hildebrand F."/>
            <person name="Pallen M.J."/>
        </authorList>
    </citation>
    <scope>NUCLEOTIDE SEQUENCE</scope>
    <source>
        <strain evidence="9">CHK192-8294</strain>
    </source>
</reference>
<comment type="caution">
    <text evidence="9">The sequence shown here is derived from an EMBL/GenBank/DDBJ whole genome shotgun (WGS) entry which is preliminary data.</text>
</comment>
<dbReference type="InterPro" id="IPR004776">
    <property type="entry name" value="Mem_transp_PIN-like"/>
</dbReference>
<evidence type="ECO:0000256" key="1">
    <source>
        <dbReference type="ARBA" id="ARBA00004651"/>
    </source>
</evidence>
<feature type="transmembrane region" description="Helical" evidence="8">
    <location>
        <begin position="6"/>
        <end position="25"/>
    </location>
</feature>
<comment type="similarity">
    <text evidence="2">Belongs to the auxin efflux carrier (TC 2.A.69) family.</text>
</comment>
<keyword evidence="6 8" id="KW-1133">Transmembrane helix</keyword>
<feature type="transmembrane region" description="Helical" evidence="8">
    <location>
        <begin position="127"/>
        <end position="152"/>
    </location>
</feature>
<feature type="transmembrane region" description="Helical" evidence="8">
    <location>
        <begin position="99"/>
        <end position="121"/>
    </location>
</feature>
<gene>
    <name evidence="9" type="ORF">H9712_04265</name>
</gene>
<keyword evidence="7 8" id="KW-0472">Membrane</keyword>
<dbReference type="PANTHER" id="PTHR36838:SF4">
    <property type="entry name" value="AUXIN EFFLUX CARRIER FAMILY PROTEIN"/>
    <property type="match status" value="1"/>
</dbReference>
<feature type="transmembrane region" description="Helical" evidence="8">
    <location>
        <begin position="164"/>
        <end position="186"/>
    </location>
</feature>
<name>A0A9D2MMC5_9FIRM</name>
<feature type="transmembrane region" description="Helical" evidence="8">
    <location>
        <begin position="228"/>
        <end position="253"/>
    </location>
</feature>
<evidence type="ECO:0000256" key="6">
    <source>
        <dbReference type="ARBA" id="ARBA00022989"/>
    </source>
</evidence>
<feature type="transmembrane region" description="Helical" evidence="8">
    <location>
        <begin position="290"/>
        <end position="309"/>
    </location>
</feature>
<keyword evidence="4" id="KW-1003">Cell membrane</keyword>
<feature type="transmembrane region" description="Helical" evidence="8">
    <location>
        <begin position="68"/>
        <end position="87"/>
    </location>
</feature>
<dbReference type="PANTHER" id="PTHR36838">
    <property type="entry name" value="AUXIN EFFLUX CARRIER FAMILY PROTEIN"/>
    <property type="match status" value="1"/>
</dbReference>
<reference evidence="9" key="2">
    <citation type="submission" date="2021-04" db="EMBL/GenBank/DDBJ databases">
        <authorList>
            <person name="Gilroy R."/>
        </authorList>
    </citation>
    <scope>NUCLEOTIDE SEQUENCE</scope>
    <source>
        <strain evidence="9">CHK192-8294</strain>
    </source>
</reference>
<dbReference type="InterPro" id="IPR038770">
    <property type="entry name" value="Na+/solute_symporter_sf"/>
</dbReference>
<proteinExistence type="inferred from homology"/>
<sequence length="315" mass="33757">MESFLVALGVVFPMLVMMASGVILRKTGMADRPLVRRVDAINFHLFLPCLLFYNIYNVDLAQDFSVEVLVFAAAGLVLSLALSLLIVPRLVHRRDQVGVVVQAIVRSNFVMFGLAVTEYIYGEGNAGVAALLSAVVVPAMNVIAVLLLEYWRPEGSGRVSGKKLACGIVTNPLIIASALALVLLFLDVRLPAMVVDVVATMSRVATPLAFTMLGATLSLEGLHRNRRVLVWTCLARMVLLPAVALTAAVALGFREVELTALMVFFAAPTAVSSFTMAQQMGSDGELAAQLVALTSGLSLGTIFLITFLFRSMGLL</sequence>
<accession>A0A9D2MMC5</accession>
<dbReference type="EMBL" id="DWXO01000045">
    <property type="protein sequence ID" value="HJB80174.1"/>
    <property type="molecule type" value="Genomic_DNA"/>
</dbReference>
<evidence type="ECO:0000256" key="7">
    <source>
        <dbReference type="ARBA" id="ARBA00023136"/>
    </source>
</evidence>
<dbReference type="AlphaFoldDB" id="A0A9D2MMC5"/>
<protein>
    <submittedName>
        <fullName evidence="9">AEC family transporter</fullName>
    </submittedName>
</protein>
<feature type="transmembrane region" description="Helical" evidence="8">
    <location>
        <begin position="37"/>
        <end position="56"/>
    </location>
</feature>
<evidence type="ECO:0000256" key="4">
    <source>
        <dbReference type="ARBA" id="ARBA00022475"/>
    </source>
</evidence>
<dbReference type="GO" id="GO:0005886">
    <property type="term" value="C:plasma membrane"/>
    <property type="evidence" value="ECO:0007669"/>
    <property type="project" value="UniProtKB-SubCell"/>
</dbReference>
<evidence type="ECO:0000256" key="8">
    <source>
        <dbReference type="SAM" id="Phobius"/>
    </source>
</evidence>
<keyword evidence="3" id="KW-0813">Transport</keyword>
<comment type="subcellular location">
    <subcellularLocation>
        <location evidence="1">Cell membrane</location>
        <topology evidence="1">Multi-pass membrane protein</topology>
    </subcellularLocation>
</comment>
<dbReference type="GO" id="GO:0055085">
    <property type="term" value="P:transmembrane transport"/>
    <property type="evidence" value="ECO:0007669"/>
    <property type="project" value="InterPro"/>
</dbReference>
<evidence type="ECO:0000313" key="9">
    <source>
        <dbReference type="EMBL" id="HJB80174.1"/>
    </source>
</evidence>
<evidence type="ECO:0000256" key="5">
    <source>
        <dbReference type="ARBA" id="ARBA00022692"/>
    </source>
</evidence>
<evidence type="ECO:0000256" key="2">
    <source>
        <dbReference type="ARBA" id="ARBA00010145"/>
    </source>
</evidence>
<dbReference type="Proteomes" id="UP000823921">
    <property type="component" value="Unassembled WGS sequence"/>
</dbReference>